<reference evidence="2 3" key="1">
    <citation type="submission" date="2023-10" db="EMBL/GenBank/DDBJ databases">
        <title>Chromosome-scale genome assembly provides insights into flower coloration mechanisms of Canna indica.</title>
        <authorList>
            <person name="Li C."/>
        </authorList>
    </citation>
    <scope>NUCLEOTIDE SEQUENCE [LARGE SCALE GENOMIC DNA]</scope>
    <source>
        <tissue evidence="2">Flower</tissue>
    </source>
</reference>
<sequence>MPPAPPSSRTRYATTPASPGTIPRPDRRFSGIAAQDLFLWFPVLAIRLDDNASGIIHFDVSVVDKRLPLSLFEVPPDCTPVSSSGKVRPQQQQLYNYCFLYCNSIQNPIFFIAQSQLDKIQNKLDQDLDPKAAF</sequence>
<evidence type="ECO:0000313" key="2">
    <source>
        <dbReference type="EMBL" id="WOK93172.1"/>
    </source>
</evidence>
<dbReference type="SUPFAM" id="SSF141562">
    <property type="entry name" value="At5g01610-like"/>
    <property type="match status" value="1"/>
</dbReference>
<evidence type="ECO:0000313" key="3">
    <source>
        <dbReference type="Proteomes" id="UP001327560"/>
    </source>
</evidence>
<dbReference type="Pfam" id="PF04398">
    <property type="entry name" value="DUF538"/>
    <property type="match status" value="1"/>
</dbReference>
<keyword evidence="3" id="KW-1185">Reference proteome</keyword>
<accession>A0AAQ3Q264</accession>
<evidence type="ECO:0000256" key="1">
    <source>
        <dbReference type="SAM" id="MobiDB-lite"/>
    </source>
</evidence>
<dbReference type="InterPro" id="IPR036758">
    <property type="entry name" value="At5g01610-like"/>
</dbReference>
<proteinExistence type="predicted"/>
<dbReference type="Proteomes" id="UP001327560">
    <property type="component" value="Chromosome 1"/>
</dbReference>
<organism evidence="2 3">
    <name type="scientific">Canna indica</name>
    <name type="common">Indian-shot</name>
    <dbReference type="NCBI Taxonomy" id="4628"/>
    <lineage>
        <taxon>Eukaryota</taxon>
        <taxon>Viridiplantae</taxon>
        <taxon>Streptophyta</taxon>
        <taxon>Embryophyta</taxon>
        <taxon>Tracheophyta</taxon>
        <taxon>Spermatophyta</taxon>
        <taxon>Magnoliopsida</taxon>
        <taxon>Liliopsida</taxon>
        <taxon>Zingiberales</taxon>
        <taxon>Cannaceae</taxon>
        <taxon>Canna</taxon>
    </lineage>
</organism>
<gene>
    <name evidence="2" type="ORF">Cni_G01865</name>
</gene>
<feature type="compositionally biased region" description="Polar residues" evidence="1">
    <location>
        <begin position="7"/>
        <end position="18"/>
    </location>
</feature>
<dbReference type="AlphaFoldDB" id="A0AAQ3Q264"/>
<dbReference type="InterPro" id="IPR007493">
    <property type="entry name" value="DUF538"/>
</dbReference>
<feature type="region of interest" description="Disordered" evidence="1">
    <location>
        <begin position="1"/>
        <end position="25"/>
    </location>
</feature>
<name>A0AAQ3Q264_9LILI</name>
<protein>
    <submittedName>
        <fullName evidence="2">Uncharacterized protein</fullName>
    </submittedName>
</protein>
<dbReference type="EMBL" id="CP136890">
    <property type="protein sequence ID" value="WOK93172.1"/>
    <property type="molecule type" value="Genomic_DNA"/>
</dbReference>